<protein>
    <recommendedName>
        <fullName evidence="5">Phosphatidylinositol-glycan biosynthesis class W protein</fullName>
        <ecNumber evidence="5">2.3.-.-</ecNumber>
    </recommendedName>
</protein>
<comment type="pathway">
    <text evidence="5">Glycolipid biosynthesis; glycosylphosphatidylinositol-anchor biosynthesis.</text>
</comment>
<dbReference type="GO" id="GO:0032216">
    <property type="term" value="F:glucosaminyl-phosphatidylinositol O-acyltransferase activity"/>
    <property type="evidence" value="ECO:0007669"/>
    <property type="project" value="TreeGrafter"/>
</dbReference>
<keyword evidence="7" id="KW-1185">Reference proteome</keyword>
<dbReference type="Pfam" id="PF06423">
    <property type="entry name" value="GWT1"/>
    <property type="match status" value="1"/>
</dbReference>
<dbReference type="GO" id="GO:0072659">
    <property type="term" value="P:protein localization to plasma membrane"/>
    <property type="evidence" value="ECO:0007669"/>
    <property type="project" value="TreeGrafter"/>
</dbReference>
<evidence type="ECO:0000313" key="6">
    <source>
        <dbReference type="EMBL" id="RWS30444.1"/>
    </source>
</evidence>
<comment type="caution">
    <text evidence="6">The sequence shown here is derived from an EMBL/GenBank/DDBJ whole genome shotgun (WGS) entry which is preliminary data.</text>
</comment>
<dbReference type="VEuPathDB" id="VectorBase:LDEU001597"/>
<feature type="transmembrane region" description="Helical" evidence="5">
    <location>
        <begin position="9"/>
        <end position="30"/>
    </location>
</feature>
<dbReference type="AlphaFoldDB" id="A0A443SSE2"/>
<evidence type="ECO:0000256" key="1">
    <source>
        <dbReference type="ARBA" id="ARBA00004141"/>
    </source>
</evidence>
<keyword evidence="5" id="KW-0256">Endoplasmic reticulum</keyword>
<feature type="transmembrane region" description="Helical" evidence="5">
    <location>
        <begin position="270"/>
        <end position="290"/>
    </location>
</feature>
<evidence type="ECO:0000256" key="3">
    <source>
        <dbReference type="ARBA" id="ARBA00022989"/>
    </source>
</evidence>
<dbReference type="OrthoDB" id="15270at2759"/>
<comment type="similarity">
    <text evidence="5">Belongs to the PIGW family.</text>
</comment>
<gene>
    <name evidence="6" type="ORF">B4U80_08371</name>
</gene>
<comment type="function">
    <text evidence="5">A acetyltransferase, which acetylates the inositol ring of phosphatidylinositol during biosynthesis of GPI-anchor.</text>
</comment>
<dbReference type="PANTHER" id="PTHR20661">
    <property type="entry name" value="PHOSPHATIDYLINOSITOL-GLYCAN BIOSYNTHESIS CLASS W PROTEIN"/>
    <property type="match status" value="1"/>
</dbReference>
<feature type="transmembrane region" description="Helical" evidence="5">
    <location>
        <begin position="131"/>
        <end position="151"/>
    </location>
</feature>
<dbReference type="PANTHER" id="PTHR20661:SF0">
    <property type="entry name" value="PHOSPHATIDYLINOSITOL-GLYCAN BIOSYNTHESIS CLASS W PROTEIN"/>
    <property type="match status" value="1"/>
</dbReference>
<feature type="transmembrane region" description="Helical" evidence="5">
    <location>
        <begin position="201"/>
        <end position="218"/>
    </location>
</feature>
<reference evidence="6 7" key="1">
    <citation type="journal article" date="2018" name="Gigascience">
        <title>Genomes of trombidid mites reveal novel predicted allergens and laterally-transferred genes associated with secondary metabolism.</title>
        <authorList>
            <person name="Dong X."/>
            <person name="Chaisiri K."/>
            <person name="Xia D."/>
            <person name="Armstrong S.D."/>
            <person name="Fang Y."/>
            <person name="Donnelly M.J."/>
            <person name="Kadowaki T."/>
            <person name="McGarry J.W."/>
            <person name="Darby A.C."/>
            <person name="Makepeace B.L."/>
        </authorList>
    </citation>
    <scope>NUCLEOTIDE SEQUENCE [LARGE SCALE GENOMIC DNA]</scope>
    <source>
        <strain evidence="6">UoL-UT</strain>
    </source>
</reference>
<feature type="transmembrane region" description="Helical" evidence="5">
    <location>
        <begin position="310"/>
        <end position="328"/>
    </location>
</feature>
<name>A0A443SSE2_9ACAR</name>
<dbReference type="GO" id="GO:0006506">
    <property type="term" value="P:GPI anchor biosynthetic process"/>
    <property type="evidence" value="ECO:0007669"/>
    <property type="project" value="UniProtKB-UniPathway"/>
</dbReference>
<feature type="transmembrane region" description="Helical" evidence="5">
    <location>
        <begin position="171"/>
        <end position="189"/>
    </location>
</feature>
<feature type="transmembrane region" description="Helical" evidence="5">
    <location>
        <begin position="418"/>
        <end position="440"/>
    </location>
</feature>
<accession>A0A443SSE2</accession>
<dbReference type="EMBL" id="NCKV01000500">
    <property type="protein sequence ID" value="RWS30444.1"/>
    <property type="molecule type" value="Genomic_DNA"/>
</dbReference>
<dbReference type="EC" id="2.3.-.-" evidence="5"/>
<feature type="transmembrane region" description="Helical" evidence="5">
    <location>
        <begin position="340"/>
        <end position="366"/>
    </location>
</feature>
<evidence type="ECO:0000256" key="2">
    <source>
        <dbReference type="ARBA" id="ARBA00022692"/>
    </source>
</evidence>
<feature type="transmembrane region" description="Helical" evidence="5">
    <location>
        <begin position="230"/>
        <end position="250"/>
    </location>
</feature>
<evidence type="ECO:0000256" key="4">
    <source>
        <dbReference type="ARBA" id="ARBA00023136"/>
    </source>
</evidence>
<keyword evidence="5" id="KW-0808">Transferase</keyword>
<keyword evidence="2 5" id="KW-0812">Transmembrane</keyword>
<dbReference type="UniPathway" id="UPA00196"/>
<dbReference type="STRING" id="299467.A0A443SSE2"/>
<organism evidence="6 7">
    <name type="scientific">Leptotrombidium deliense</name>
    <dbReference type="NCBI Taxonomy" id="299467"/>
    <lineage>
        <taxon>Eukaryota</taxon>
        <taxon>Metazoa</taxon>
        <taxon>Ecdysozoa</taxon>
        <taxon>Arthropoda</taxon>
        <taxon>Chelicerata</taxon>
        <taxon>Arachnida</taxon>
        <taxon>Acari</taxon>
        <taxon>Acariformes</taxon>
        <taxon>Trombidiformes</taxon>
        <taxon>Prostigmata</taxon>
        <taxon>Anystina</taxon>
        <taxon>Parasitengona</taxon>
        <taxon>Trombiculoidea</taxon>
        <taxon>Trombiculidae</taxon>
        <taxon>Leptotrombidium</taxon>
    </lineage>
</organism>
<proteinExistence type="inferred from homology"/>
<keyword evidence="5" id="KW-0337">GPI-anchor biosynthesis</keyword>
<sequence length="460" mass="51909">MFRFVNNEILFTAFEVFSVTAVNCFIKFFLRIIIEYLAIFVPFILTVTVCNAFASIITPVLFTLSVIIFTVCLCSVSNYSWNPSLPAVIKSDAFIVPEVNRLYSNLMICVYVAILAVDFRIFPVRFAKTALYGISLMDVGVGCFIAINAGLSPEVRKPMLFDNTRGALKNSFTSCIPLLFMGIQRLVVVKGIDYHQQIIEYGVHWNFFFTLAFTKMFASLLCCFVKRSDLILILAIVTGVIHQIFLICGISSFIQNNDRNGIIAANKEGIFSLPGYVSLYLLFVAIGKYWRRVVLREKNADHISSFVVEMPSVIIFTGLLTILSHVLIEKISRREANLGYICWITTLIIYLALTEHTFSLAVIYLIRLGVLDHNSTLFVGHSIVCAAIAKNPLIIFLIANILTGLVNITFHTMTFDAAGSLLILFVYTFILSVFAVFLYIKNIKLRIPNNINIYNKFVYF</sequence>
<feature type="transmembrane region" description="Helical" evidence="5">
    <location>
        <begin position="61"/>
        <end position="81"/>
    </location>
</feature>
<evidence type="ECO:0000313" key="7">
    <source>
        <dbReference type="Proteomes" id="UP000288716"/>
    </source>
</evidence>
<keyword evidence="4 5" id="KW-0472">Membrane</keyword>
<dbReference type="GO" id="GO:0005789">
    <property type="term" value="C:endoplasmic reticulum membrane"/>
    <property type="evidence" value="ECO:0007669"/>
    <property type="project" value="UniProtKB-SubCell"/>
</dbReference>
<dbReference type="InterPro" id="IPR009447">
    <property type="entry name" value="PIGW/GWT1"/>
</dbReference>
<feature type="transmembrane region" description="Helical" evidence="5">
    <location>
        <begin position="36"/>
        <end position="54"/>
    </location>
</feature>
<comment type="subcellular location">
    <subcellularLocation>
        <location evidence="5">Endoplasmic reticulum membrane</location>
        <topology evidence="5">Multi-pass membrane protein</topology>
    </subcellularLocation>
    <subcellularLocation>
        <location evidence="1">Membrane</location>
        <topology evidence="1">Multi-pass membrane protein</topology>
    </subcellularLocation>
</comment>
<keyword evidence="5" id="KW-0012">Acyltransferase</keyword>
<evidence type="ECO:0000256" key="5">
    <source>
        <dbReference type="RuleBase" id="RU280819"/>
    </source>
</evidence>
<feature type="transmembrane region" description="Helical" evidence="5">
    <location>
        <begin position="378"/>
        <end position="406"/>
    </location>
</feature>
<feature type="transmembrane region" description="Helical" evidence="5">
    <location>
        <begin position="101"/>
        <end position="119"/>
    </location>
</feature>
<dbReference type="Proteomes" id="UP000288716">
    <property type="component" value="Unassembled WGS sequence"/>
</dbReference>
<keyword evidence="3 5" id="KW-1133">Transmembrane helix</keyword>